<dbReference type="SUPFAM" id="SSF46894">
    <property type="entry name" value="C-terminal effector domain of the bipartite response regulators"/>
    <property type="match status" value="1"/>
</dbReference>
<dbReference type="RefSeq" id="WP_203988724.1">
    <property type="nucleotide sequence ID" value="NZ_BOPG01000010.1"/>
</dbReference>
<evidence type="ECO:0000313" key="4">
    <source>
        <dbReference type="EMBL" id="GIJ54067.1"/>
    </source>
</evidence>
<evidence type="ECO:0000313" key="5">
    <source>
        <dbReference type="Proteomes" id="UP000612585"/>
    </source>
</evidence>
<dbReference type="GO" id="GO:0003677">
    <property type="term" value="F:DNA binding"/>
    <property type="evidence" value="ECO:0007669"/>
    <property type="project" value="InterPro"/>
</dbReference>
<dbReference type="Pfam" id="PF03704">
    <property type="entry name" value="BTAD"/>
    <property type="match status" value="1"/>
</dbReference>
<evidence type="ECO:0000259" key="3">
    <source>
        <dbReference type="SMART" id="SM01043"/>
    </source>
</evidence>
<dbReference type="SUPFAM" id="SSF48452">
    <property type="entry name" value="TPR-like"/>
    <property type="match status" value="1"/>
</dbReference>
<dbReference type="Proteomes" id="UP000612585">
    <property type="component" value="Unassembled WGS sequence"/>
</dbReference>
<evidence type="ECO:0000256" key="2">
    <source>
        <dbReference type="ARBA" id="ARBA00023163"/>
    </source>
</evidence>
<dbReference type="PANTHER" id="PTHR35807">
    <property type="entry name" value="TRANSCRIPTIONAL REGULATOR REDD-RELATED"/>
    <property type="match status" value="1"/>
</dbReference>
<dbReference type="InterPro" id="IPR011990">
    <property type="entry name" value="TPR-like_helical_dom_sf"/>
</dbReference>
<accession>A0A8J3Z0J1</accession>
<sequence>MLTIGILGSVEVAGAARLCGIKPKALLVALVMCANECVSVERLVRVLWDGEPPRSAIANLRSYACGLRTALDPAGATVVFEAGGYRLRVAPERCDHLTFGRLASAGGAACARGEPAVAVDLLTRAQALWRGSGAAAGVPRHGPLGCWLDSLDEERLRAVEDLAEARLAAGTPRDAARDLAGVLAVAPLRVRAWQLRMLAHHRLGEHDLVDAVFQDARQVFGAELGLDPDPDLTRTHRSLLRWNATTRSPAPVQLAPSPVRLVGRDATVNAVVDAVRAREVGRGPYVVVADGPVGVGTSAMALRAAHELADDFPDGLLYMDLGDLGADDPDPVARVLGRLSRLLRPHEPAVDAIEAAAVVQRFTADRRLLVVADNVAVAAHVRPLMAVGTGCCLLAASVSPLGMVDADRRVHLAPLADAEAVDLLAELLDTDRSSRSDLDRLARACAGLPLALRIAAARLIDQPELPVGVLVDRVLDDRRALAEMVTDGLSLRSRLGAALRAVDDCVRSALPCLVAPGELDMVDIARRLGRTGPACQTVLDQLSRIHFVVPVGPDRFRLPRFVRLLATELAAGDAPRREPSSAVEGHVVAGRYTEQQPENCQLPQP</sequence>
<feature type="domain" description="Bacterial transcriptional activator" evidence="3">
    <location>
        <begin position="94"/>
        <end position="240"/>
    </location>
</feature>
<name>A0A8J3Z0J1_9ACTN</name>
<dbReference type="SUPFAM" id="SSF52540">
    <property type="entry name" value="P-loop containing nucleoside triphosphate hydrolases"/>
    <property type="match status" value="1"/>
</dbReference>
<dbReference type="Gene3D" id="1.25.40.10">
    <property type="entry name" value="Tetratricopeptide repeat domain"/>
    <property type="match status" value="1"/>
</dbReference>
<dbReference type="InterPro" id="IPR027417">
    <property type="entry name" value="P-loop_NTPase"/>
</dbReference>
<dbReference type="SMART" id="SM01043">
    <property type="entry name" value="BTAD"/>
    <property type="match status" value="1"/>
</dbReference>
<dbReference type="InterPro" id="IPR016032">
    <property type="entry name" value="Sig_transdc_resp-reg_C-effctor"/>
</dbReference>
<keyword evidence="2" id="KW-0804">Transcription</keyword>
<keyword evidence="5" id="KW-1185">Reference proteome</keyword>
<reference evidence="4" key="1">
    <citation type="submission" date="2021-01" db="EMBL/GenBank/DDBJ databases">
        <title>Whole genome shotgun sequence of Virgisporangium aurantiacum NBRC 16421.</title>
        <authorList>
            <person name="Komaki H."/>
            <person name="Tamura T."/>
        </authorList>
    </citation>
    <scope>NUCLEOTIDE SEQUENCE</scope>
    <source>
        <strain evidence="4">NBRC 16421</strain>
    </source>
</reference>
<evidence type="ECO:0000256" key="1">
    <source>
        <dbReference type="ARBA" id="ARBA00023015"/>
    </source>
</evidence>
<dbReference type="GO" id="GO:0006355">
    <property type="term" value="P:regulation of DNA-templated transcription"/>
    <property type="evidence" value="ECO:0007669"/>
    <property type="project" value="InterPro"/>
</dbReference>
<dbReference type="InterPro" id="IPR036388">
    <property type="entry name" value="WH-like_DNA-bd_sf"/>
</dbReference>
<dbReference type="EMBL" id="BOPG01000010">
    <property type="protein sequence ID" value="GIJ54067.1"/>
    <property type="molecule type" value="Genomic_DNA"/>
</dbReference>
<dbReference type="AlphaFoldDB" id="A0A8J3Z0J1"/>
<protein>
    <recommendedName>
        <fullName evidence="3">Bacterial transcriptional activator domain-containing protein</fullName>
    </recommendedName>
</protein>
<proteinExistence type="predicted"/>
<dbReference type="InterPro" id="IPR051677">
    <property type="entry name" value="AfsR-DnrI-RedD_regulator"/>
</dbReference>
<gene>
    <name evidence="4" type="ORF">Vau01_015830</name>
</gene>
<dbReference type="InterPro" id="IPR005158">
    <property type="entry name" value="BTAD"/>
</dbReference>
<comment type="caution">
    <text evidence="4">The sequence shown here is derived from an EMBL/GenBank/DDBJ whole genome shotgun (WGS) entry which is preliminary data.</text>
</comment>
<organism evidence="4 5">
    <name type="scientific">Virgisporangium aurantiacum</name>
    <dbReference type="NCBI Taxonomy" id="175570"/>
    <lineage>
        <taxon>Bacteria</taxon>
        <taxon>Bacillati</taxon>
        <taxon>Actinomycetota</taxon>
        <taxon>Actinomycetes</taxon>
        <taxon>Micromonosporales</taxon>
        <taxon>Micromonosporaceae</taxon>
        <taxon>Virgisporangium</taxon>
    </lineage>
</organism>
<dbReference type="CDD" id="cd15831">
    <property type="entry name" value="BTAD"/>
    <property type="match status" value="1"/>
</dbReference>
<dbReference type="Gene3D" id="1.10.10.10">
    <property type="entry name" value="Winged helix-like DNA-binding domain superfamily/Winged helix DNA-binding domain"/>
    <property type="match status" value="1"/>
</dbReference>
<keyword evidence="1" id="KW-0805">Transcription regulation</keyword>
<dbReference type="PANTHER" id="PTHR35807:SF1">
    <property type="entry name" value="TRANSCRIPTIONAL REGULATOR REDD"/>
    <property type="match status" value="1"/>
</dbReference>